<evidence type="ECO:0000313" key="4">
    <source>
        <dbReference type="EMBL" id="VDK58110.1"/>
    </source>
</evidence>
<dbReference type="InterPro" id="IPR051697">
    <property type="entry name" value="Patched_domain-protein"/>
</dbReference>
<sequence>MDGAIASALALNHLIRLKDNFRPEILKDWDKQFRDQIFEYLYFGMSKFQMQHEVAEVERETDAGLYWWSYREFIEDVQSSFKKMHATLIFSGYILIFLCLLACLTTNAYQSKPVLGAIIGMIIIICCIVGFAVQFAGAASFNVVVFPVFFIISGIGLLILFSLESTWSKYSNAACDPLEKLSLIMSWDGPCAAISSLIIIIAFLIVGSSTANPYLQYVSFVLAAAIAILLIFTVLFFTVFLYMSGRHETMGLKWYQCLQPGDSHFAPRTIKDYNEVSISLLHDKLVEIKPTIAHLVASLISNHYVKCPIAFIFAIYLVFAVWGCKDFKLVTQYHLIEIAIKRVEIQIALYLGVLQWSSESRLYMQQYRDMFGKYEEYLELIFDEPIDYHDRARKQEILTFIDWPVVVSLQQNQLATRSVSWLKDFSRFESSTIYEINSVSCETSNDTFVPIVSLVFLKADNFKKYHSDIVFDKYQTQIIASKMYIELSTKGVEERLSLIDDLIAKAKSLGLPLTIKAPFAFSIQHDLQVLAHILSIVFNSNCINGFH</sequence>
<reference evidence="4 5" key="2">
    <citation type="submission" date="2018-11" db="EMBL/GenBank/DDBJ databases">
        <authorList>
            <consortium name="Pathogen Informatics"/>
        </authorList>
    </citation>
    <scope>NUCLEOTIDE SEQUENCE [LARGE SCALE GENOMIC DNA]</scope>
</reference>
<organism evidence="6">
    <name type="scientific">Anisakis simplex</name>
    <name type="common">Herring worm</name>
    <dbReference type="NCBI Taxonomy" id="6269"/>
    <lineage>
        <taxon>Eukaryota</taxon>
        <taxon>Metazoa</taxon>
        <taxon>Ecdysozoa</taxon>
        <taxon>Nematoda</taxon>
        <taxon>Chromadorea</taxon>
        <taxon>Rhabditida</taxon>
        <taxon>Spirurina</taxon>
        <taxon>Ascaridomorpha</taxon>
        <taxon>Ascaridoidea</taxon>
        <taxon>Anisakidae</taxon>
        <taxon>Anisakis</taxon>
        <taxon>Anisakis simplex complex</taxon>
    </lineage>
</organism>
<evidence type="ECO:0000256" key="1">
    <source>
        <dbReference type="ARBA" id="ARBA00005585"/>
    </source>
</evidence>
<feature type="domain" description="SSD" evidence="3">
    <location>
        <begin position="131"/>
        <end position="243"/>
    </location>
</feature>
<comment type="similarity">
    <text evidence="1">Belongs to the patched family.</text>
</comment>
<dbReference type="GO" id="GO:0030659">
    <property type="term" value="C:cytoplasmic vesicle membrane"/>
    <property type="evidence" value="ECO:0007669"/>
    <property type="project" value="TreeGrafter"/>
</dbReference>
<dbReference type="InterPro" id="IPR000731">
    <property type="entry name" value="SSD"/>
</dbReference>
<protein>
    <submittedName>
        <fullName evidence="6">SSD domain-containing protein</fullName>
    </submittedName>
</protein>
<feature type="transmembrane region" description="Helical" evidence="2">
    <location>
        <begin position="303"/>
        <end position="324"/>
    </location>
</feature>
<evidence type="ECO:0000256" key="2">
    <source>
        <dbReference type="SAM" id="Phobius"/>
    </source>
</evidence>
<evidence type="ECO:0000259" key="3">
    <source>
        <dbReference type="PROSITE" id="PS50156"/>
    </source>
</evidence>
<name>A0A0M3K850_ANISI</name>
<evidence type="ECO:0000313" key="5">
    <source>
        <dbReference type="Proteomes" id="UP000267096"/>
    </source>
</evidence>
<keyword evidence="2" id="KW-0472">Membrane</keyword>
<dbReference type="EMBL" id="UYRR01033191">
    <property type="protein sequence ID" value="VDK58110.1"/>
    <property type="molecule type" value="Genomic_DNA"/>
</dbReference>
<gene>
    <name evidence="4" type="ORF">ASIM_LOCUS16548</name>
</gene>
<feature type="transmembrane region" description="Helical" evidence="2">
    <location>
        <begin position="183"/>
        <end position="206"/>
    </location>
</feature>
<dbReference type="WBParaSite" id="ASIM_0001714101-mRNA-1">
    <property type="protein sequence ID" value="ASIM_0001714101-mRNA-1"/>
    <property type="gene ID" value="ASIM_0001714101"/>
</dbReference>
<feature type="transmembrane region" description="Helical" evidence="2">
    <location>
        <begin position="143"/>
        <end position="163"/>
    </location>
</feature>
<dbReference type="GO" id="GO:0006897">
    <property type="term" value="P:endocytosis"/>
    <property type="evidence" value="ECO:0007669"/>
    <property type="project" value="TreeGrafter"/>
</dbReference>
<keyword evidence="2" id="KW-0812">Transmembrane</keyword>
<dbReference type="OrthoDB" id="5854469at2759"/>
<dbReference type="PROSITE" id="PS50156">
    <property type="entry name" value="SSD"/>
    <property type="match status" value="1"/>
</dbReference>
<accession>A0A0M3K850</accession>
<dbReference type="SUPFAM" id="SSF82866">
    <property type="entry name" value="Multidrug efflux transporter AcrB transmembrane domain"/>
    <property type="match status" value="1"/>
</dbReference>
<dbReference type="PANTHER" id="PTHR10796:SF187">
    <property type="entry name" value="SSD DOMAIN-CONTAINING PROTEIN"/>
    <property type="match status" value="1"/>
</dbReference>
<dbReference type="Proteomes" id="UP000267096">
    <property type="component" value="Unassembled WGS sequence"/>
</dbReference>
<keyword evidence="5" id="KW-1185">Reference proteome</keyword>
<reference evidence="6" key="1">
    <citation type="submission" date="2017-02" db="UniProtKB">
        <authorList>
            <consortium name="WormBaseParasite"/>
        </authorList>
    </citation>
    <scope>IDENTIFICATION</scope>
</reference>
<feature type="transmembrane region" description="Helical" evidence="2">
    <location>
        <begin position="218"/>
        <end position="243"/>
    </location>
</feature>
<dbReference type="AlphaFoldDB" id="A0A0M3K850"/>
<dbReference type="GO" id="GO:0018996">
    <property type="term" value="P:molting cycle, collagen and cuticulin-based cuticle"/>
    <property type="evidence" value="ECO:0007669"/>
    <property type="project" value="TreeGrafter"/>
</dbReference>
<feature type="transmembrane region" description="Helical" evidence="2">
    <location>
        <begin position="115"/>
        <end position="136"/>
    </location>
</feature>
<evidence type="ECO:0000313" key="6">
    <source>
        <dbReference type="WBParaSite" id="ASIM_0001714101-mRNA-1"/>
    </source>
</evidence>
<dbReference type="GO" id="GO:0005886">
    <property type="term" value="C:plasma membrane"/>
    <property type="evidence" value="ECO:0007669"/>
    <property type="project" value="TreeGrafter"/>
</dbReference>
<keyword evidence="2" id="KW-1133">Transmembrane helix</keyword>
<dbReference type="PANTHER" id="PTHR10796">
    <property type="entry name" value="PATCHED-RELATED"/>
    <property type="match status" value="1"/>
</dbReference>
<proteinExistence type="inferred from homology"/>
<feature type="transmembrane region" description="Helical" evidence="2">
    <location>
        <begin position="88"/>
        <end position="109"/>
    </location>
</feature>